<dbReference type="Pfam" id="PF05860">
    <property type="entry name" value="TPS"/>
    <property type="match status" value="1"/>
</dbReference>
<dbReference type="SUPFAM" id="SSF51126">
    <property type="entry name" value="Pectin lyase-like"/>
    <property type="match status" value="1"/>
</dbReference>
<dbReference type="Proteomes" id="UP000014463">
    <property type="component" value="Unassembled WGS sequence"/>
</dbReference>
<organism evidence="2 3">
    <name type="scientific">Litchfieldella anticariensis (strain DSM 16096 / CECT 5854 / CIP 108499 / LMG 22089 / FP35)</name>
    <name type="common">Halomonas anticariensis</name>
    <dbReference type="NCBI Taxonomy" id="1121939"/>
    <lineage>
        <taxon>Bacteria</taxon>
        <taxon>Pseudomonadati</taxon>
        <taxon>Pseudomonadota</taxon>
        <taxon>Gammaproteobacteria</taxon>
        <taxon>Oceanospirillales</taxon>
        <taxon>Halomonadaceae</taxon>
        <taxon>Litchfieldella</taxon>
    </lineage>
</organism>
<dbReference type="OrthoDB" id="2664633at2"/>
<dbReference type="Pfam" id="PF05594">
    <property type="entry name" value="Fil_haemagg"/>
    <property type="match status" value="7"/>
</dbReference>
<sequence length="1497" mass="158400">MNIRSPLSRYVAILLISALFWHPVIVLADGIVVAPGSGNTSLDRAGNGVPVVDIATPNGRGLSHNTFTDYNVGRRGVILNNATRKLQSTELGGLIVGNPNLRGQAARLIINEVNGGRPSQLEGYTEVAGSAANVVVANPYGITCNGCGFINSPRVTLSTGQPIIEDGDLERFAVDQGRVAIEGLGLDATQVDQFDIITRAAEINAAIHAKHLNVITGANDVDAETLATSARQGTGEAPALAIDSSALGGMYAGSIRLVGTESGVGVKLAGDMAASDGDIQIDANGQLRLANASSSGTIQAKATYATLSGNVHGSQAVTVRTRDDLDIDVDSRLTSAGNITLNAGQTIDHQGTVIAGIENDTFQPGADLTVRTEQLDNHGHLAATQTLTVTTTAATHNHGRLLASEIAVDTATLDNHPDGLIAAGTIEIDADSVDNSGATIEATDTLTVDANKLTNTNGDLRALGGDTSRLTITGTLDNHNGRLEVASDNATLDAGTLLNDQGQLTHTGSGLLRLDADSVTNTGGQVHGTGSGEVTLDRLDDVGEWKFNDALGFTLDQGLTLVAGDTITSATSLNLKMASLDNRGELLANDALAIHASGDITNHGLISTRGDLDVTARHLTQLDGRLASGGTSTYHLDGKLDNQGFLTGIGDITITTAHLDNHGTLGSQGNLNIDSSGRIDNRSDSLLFAGGDMTLFGTHLFNRYGEIYSRGNLDFARNDDHAMAERLENRSGTIEAEGNITLSALEFLNVKDAYEEVFELADREIATENYVAKRYRHWLGRNNNNGSIPDVWVLVSRMVFQDFSVTDILKNKVVVDSPGSQIVAGENLLIKSADFLNGNSLMAANGNVEIESDHFHNRGSSSTITTRVRQYGRDIEFLDGVQVYQVSDLKSGYAADIAKLEDIINGIYENNPKEAARRMLEQMEKEGPLSPGSSYLITDQRYDSGNGYSVPWLLYTDTESWNQPSGSSAPLPSFFADMALKSDTQAYETTGTLSHAMIQAGKQVTINASNSLQNGAIRNNTRTQINGNLGNSVTGGPVNSLDITLNRRSTDATPSSPPDGTGAYHDVPFERVSPTQLSSFRLPQGRYGLFVRNTSPQSRYLIETNPEFTSADQLMGSDYLLDKLDYTADGAYQLLGDGRYESRLIRDAVLANTGQRFLNDSLDDDYAQYRQLMDNAVAAKDALRLSVGVGLTPAQTAALTHDIVWLEEQQVDGQTVLAPVLYLAQVDERNVRGASLIQGRDIDLIAGGDLVNVGTIRADNDLTASTGGSILQGGLIDAGERLDLSAQDSIRNALAGEIRGGQVSLTATEGDIVNDRSAITAGYDKSYETYLGEGGLISARDGLALSAGRDIVNRAEIVSQGDADLQAGRDIVTEAVTDARHKASEYGIRQGSTRTTQLGASLTAGGDATLEAGRDVVVTASDIASEAALAVEAGRDIRLEAGEDTAHDWGVNMPLRARVDQRTTTQVGSQLTSVDDTRLSAGRDVRLTASEIDSGAG</sequence>
<dbReference type="InterPro" id="IPR010069">
    <property type="entry name" value="CdiA_FHA1_rpt"/>
</dbReference>
<comment type="caution">
    <text evidence="2">The sequence shown here is derived from an EMBL/GenBank/DDBJ whole genome shotgun (WGS) entry which is preliminary data.</text>
</comment>
<dbReference type="InterPro" id="IPR008619">
    <property type="entry name" value="Filamentous_hemagglutn_rpt"/>
</dbReference>
<dbReference type="STRING" id="1121939.L861_13825"/>
<feature type="non-terminal residue" evidence="2">
    <location>
        <position position="1497"/>
    </location>
</feature>
<dbReference type="SMART" id="SM00912">
    <property type="entry name" value="Haemagg_act"/>
    <property type="match status" value="1"/>
</dbReference>
<accession>S2KZM6</accession>
<dbReference type="RefSeq" id="WP_016418456.1">
    <property type="nucleotide sequence ID" value="NZ_KE332393.1"/>
</dbReference>
<gene>
    <name evidence="2" type="ORF">L861_13825</name>
</gene>
<proteinExistence type="predicted"/>
<feature type="domain" description="Filamentous haemagglutinin FhaB/tRNA nuclease CdiA-like TPS" evidence="1">
    <location>
        <begin position="46"/>
        <end position="167"/>
    </location>
</feature>
<dbReference type="NCBIfam" id="TIGR01901">
    <property type="entry name" value="adhes_NPXG"/>
    <property type="match status" value="1"/>
</dbReference>
<dbReference type="InterPro" id="IPR008638">
    <property type="entry name" value="FhaB/CdiA-like_TPS"/>
</dbReference>
<dbReference type="InterPro" id="IPR011050">
    <property type="entry name" value="Pectin_lyase_fold/virulence"/>
</dbReference>
<dbReference type="NCBIfam" id="TIGR01731">
    <property type="entry name" value="fil_hemag_20aa"/>
    <property type="match status" value="12"/>
</dbReference>
<dbReference type="Gene3D" id="2.160.20.10">
    <property type="entry name" value="Single-stranded right-handed beta-helix, Pectin lyase-like"/>
    <property type="match status" value="1"/>
</dbReference>
<evidence type="ECO:0000313" key="2">
    <source>
        <dbReference type="EMBL" id="EPC00864.1"/>
    </source>
</evidence>
<dbReference type="InterPro" id="IPR025157">
    <property type="entry name" value="Hemagglutinin_rpt"/>
</dbReference>
<dbReference type="Pfam" id="PF13332">
    <property type="entry name" value="Fil_haemagg_2"/>
    <property type="match status" value="1"/>
</dbReference>
<keyword evidence="3" id="KW-1185">Reference proteome</keyword>
<dbReference type="GO" id="GO:0003824">
    <property type="term" value="F:catalytic activity"/>
    <property type="evidence" value="ECO:0007669"/>
    <property type="project" value="UniProtKB-ARBA"/>
</dbReference>
<evidence type="ECO:0000313" key="3">
    <source>
        <dbReference type="Proteomes" id="UP000014463"/>
    </source>
</evidence>
<dbReference type="eggNOG" id="COG3210">
    <property type="taxonomic scope" value="Bacteria"/>
</dbReference>
<dbReference type="EMBL" id="ASTJ01000039">
    <property type="protein sequence ID" value="EPC00864.1"/>
    <property type="molecule type" value="Genomic_DNA"/>
</dbReference>
<dbReference type="InterPro" id="IPR012334">
    <property type="entry name" value="Pectin_lyas_fold"/>
</dbReference>
<evidence type="ECO:0000259" key="1">
    <source>
        <dbReference type="SMART" id="SM00912"/>
    </source>
</evidence>
<protein>
    <recommendedName>
        <fullName evidence="1">Filamentous haemagglutinin FhaB/tRNA nuclease CdiA-like TPS domain-containing protein</fullName>
    </recommendedName>
</protein>
<name>S2KZM6_LITA3</name>
<reference evidence="2 3" key="1">
    <citation type="journal article" date="2013" name="Genome Announc.">
        <title>Draft genome sequence of the moderately halophilic gammaproteobacterium Halomonas anticariensis FP35.</title>
        <authorList>
            <person name="Tahrioui A."/>
            <person name="Quesada E."/>
            <person name="Llamas I."/>
        </authorList>
    </citation>
    <scope>NUCLEOTIDE SEQUENCE [LARGE SCALE GENOMIC DNA]</scope>
    <source>
        <strain evidence="3">DSM 16096 / CECT 5854 / LMG 22089 / FP35</strain>
    </source>
</reference>